<keyword evidence="4" id="KW-1185">Reference proteome</keyword>
<organism evidence="3 4">
    <name type="scientific">Helobdella robusta</name>
    <name type="common">Californian leech</name>
    <dbReference type="NCBI Taxonomy" id="6412"/>
    <lineage>
        <taxon>Eukaryota</taxon>
        <taxon>Metazoa</taxon>
        <taxon>Spiralia</taxon>
        <taxon>Lophotrochozoa</taxon>
        <taxon>Annelida</taxon>
        <taxon>Clitellata</taxon>
        <taxon>Hirudinea</taxon>
        <taxon>Rhynchobdellida</taxon>
        <taxon>Glossiphoniidae</taxon>
        <taxon>Helobdella</taxon>
    </lineage>
</organism>
<evidence type="ECO:0000256" key="1">
    <source>
        <dbReference type="SAM" id="MobiDB-lite"/>
    </source>
</evidence>
<dbReference type="AlphaFoldDB" id="T1FHI8"/>
<name>T1FHI8_HELRO</name>
<reference evidence="2 4" key="2">
    <citation type="journal article" date="2013" name="Nature">
        <title>Insights into bilaterian evolution from three spiralian genomes.</title>
        <authorList>
            <person name="Simakov O."/>
            <person name="Marletaz F."/>
            <person name="Cho S.J."/>
            <person name="Edsinger-Gonzales E."/>
            <person name="Havlak P."/>
            <person name="Hellsten U."/>
            <person name="Kuo D.H."/>
            <person name="Larsson T."/>
            <person name="Lv J."/>
            <person name="Arendt D."/>
            <person name="Savage R."/>
            <person name="Osoegawa K."/>
            <person name="de Jong P."/>
            <person name="Grimwood J."/>
            <person name="Chapman J.A."/>
            <person name="Shapiro H."/>
            <person name="Aerts A."/>
            <person name="Otillar R.P."/>
            <person name="Terry A.Y."/>
            <person name="Boore J.L."/>
            <person name="Grigoriev I.V."/>
            <person name="Lindberg D.R."/>
            <person name="Seaver E.C."/>
            <person name="Weisblat D.A."/>
            <person name="Putnam N.H."/>
            <person name="Rokhsar D.S."/>
        </authorList>
    </citation>
    <scope>NUCLEOTIDE SEQUENCE</scope>
</reference>
<evidence type="ECO:0000313" key="3">
    <source>
        <dbReference type="EnsemblMetazoa" id="HelroP181960"/>
    </source>
</evidence>
<reference evidence="4" key="1">
    <citation type="submission" date="2012-12" db="EMBL/GenBank/DDBJ databases">
        <authorList>
            <person name="Hellsten U."/>
            <person name="Grimwood J."/>
            <person name="Chapman J.A."/>
            <person name="Shapiro H."/>
            <person name="Aerts A."/>
            <person name="Otillar R.P."/>
            <person name="Terry A.Y."/>
            <person name="Boore J.L."/>
            <person name="Simakov O."/>
            <person name="Marletaz F."/>
            <person name="Cho S.-J."/>
            <person name="Edsinger-Gonzales E."/>
            <person name="Havlak P."/>
            <person name="Kuo D.-H."/>
            <person name="Larsson T."/>
            <person name="Lv J."/>
            <person name="Arendt D."/>
            <person name="Savage R."/>
            <person name="Osoegawa K."/>
            <person name="de Jong P."/>
            <person name="Lindberg D.R."/>
            <person name="Seaver E.C."/>
            <person name="Weisblat D.A."/>
            <person name="Putnam N.H."/>
            <person name="Grigoriev I.V."/>
            <person name="Rokhsar D.S."/>
        </authorList>
    </citation>
    <scope>NUCLEOTIDE SEQUENCE</scope>
</reference>
<proteinExistence type="predicted"/>
<dbReference type="EnsemblMetazoa" id="HelroT181960">
    <property type="protein sequence ID" value="HelroP181960"/>
    <property type="gene ID" value="HelroG181960"/>
</dbReference>
<evidence type="ECO:0000313" key="4">
    <source>
        <dbReference type="Proteomes" id="UP000015101"/>
    </source>
</evidence>
<accession>T1FHI8</accession>
<protein>
    <submittedName>
        <fullName evidence="2 3">Uncharacterized protein</fullName>
    </submittedName>
</protein>
<sequence length="171" mass="19497">MAASIETRGKTSTHLSHYIGSGRQIITSELPTVRDLLRYATDVSLGRGTLDKKEKFTEGLDQLFDILHCKCPIVLCSEYGCNNPECFQKVHINCNCARDQKIPVIELMFIKAQKAKQGSISIHMIANKDVPETRRQEAKLQRQEIRSLSEQKRARKLKENARKEKEENLVA</sequence>
<dbReference type="HOGENOM" id="CLU_1564582_0_0_1"/>
<dbReference type="CTD" id="20208287"/>
<dbReference type="Proteomes" id="UP000015101">
    <property type="component" value="Unassembled WGS sequence"/>
</dbReference>
<dbReference type="KEGG" id="hro:HELRODRAFT_181960"/>
<dbReference type="InParanoid" id="T1FHI8"/>
<feature type="region of interest" description="Disordered" evidence="1">
    <location>
        <begin position="132"/>
        <end position="171"/>
    </location>
</feature>
<dbReference type="GeneID" id="20208287"/>
<dbReference type="EMBL" id="KB097687">
    <property type="protein sequence ID" value="ESN91906.1"/>
    <property type="molecule type" value="Genomic_DNA"/>
</dbReference>
<dbReference type="RefSeq" id="XP_009029982.1">
    <property type="nucleotide sequence ID" value="XM_009031734.1"/>
</dbReference>
<gene>
    <name evidence="3" type="primary">20208287</name>
    <name evidence="2" type="ORF">HELRODRAFT_181960</name>
</gene>
<dbReference type="EMBL" id="AMQM01007893">
    <property type="status" value="NOT_ANNOTATED_CDS"/>
    <property type="molecule type" value="Genomic_DNA"/>
</dbReference>
<evidence type="ECO:0000313" key="2">
    <source>
        <dbReference type="EMBL" id="ESN91906.1"/>
    </source>
</evidence>
<dbReference type="OrthoDB" id="6617942at2759"/>
<reference evidence="3" key="3">
    <citation type="submission" date="2015-06" db="UniProtKB">
        <authorList>
            <consortium name="EnsemblMetazoa"/>
        </authorList>
    </citation>
    <scope>IDENTIFICATION</scope>
</reference>